<evidence type="ECO:0000313" key="2">
    <source>
        <dbReference type="Proteomes" id="UP000183529"/>
    </source>
</evidence>
<evidence type="ECO:0000313" key="1">
    <source>
        <dbReference type="EMBL" id="SEK13814.1"/>
    </source>
</evidence>
<dbReference type="EMBL" id="FNZM01000025">
    <property type="protein sequence ID" value="SEK13814.1"/>
    <property type="molecule type" value="Genomic_DNA"/>
</dbReference>
<name>A0AAQ1GNE2_9BURK</name>
<evidence type="ECO:0008006" key="3">
    <source>
        <dbReference type="Google" id="ProtNLM"/>
    </source>
</evidence>
<gene>
    <name evidence="1" type="ORF">SAMN05216550_12544</name>
</gene>
<dbReference type="Proteomes" id="UP000183529">
    <property type="component" value="Unassembled WGS sequence"/>
</dbReference>
<dbReference type="RefSeq" id="WP_074987205.1">
    <property type="nucleotide sequence ID" value="NZ_CADFGN010000006.1"/>
</dbReference>
<sequence length="244" mass="26606">MQDTTHAGAARGFHSSHPIYATPGIEFIPHRSGLHTRKEHALPRSGELMIWRLAASWDYLNREEAALWLSREETARLRHHRNPAFARRYAIARVSLRRILGDALDKSPESVALSDDAHGQPVLDESGCPSPLSLRIAFAGIWITLAMSADAFGLETLLPDTARPDTDMSLASARAACASQLLAQPVDYVEALCAHRVGAMSLMHDDANAIRVIDLPMPGNISAAIATPISTSTLHAFGWLSRSF</sequence>
<reference evidence="1 2" key="1">
    <citation type="submission" date="2016-10" db="EMBL/GenBank/DDBJ databases">
        <authorList>
            <person name="Varghese N."/>
            <person name="Submissions S."/>
        </authorList>
    </citation>
    <scope>NUCLEOTIDE SEQUENCE [LARGE SCALE GENOMIC DNA]</scope>
    <source>
        <strain evidence="1 2">LMG 22274</strain>
    </source>
</reference>
<dbReference type="GO" id="GO:0000287">
    <property type="term" value="F:magnesium ion binding"/>
    <property type="evidence" value="ECO:0007669"/>
    <property type="project" value="InterPro"/>
</dbReference>
<dbReference type="GO" id="GO:0008897">
    <property type="term" value="F:holo-[acyl-carrier-protein] synthase activity"/>
    <property type="evidence" value="ECO:0007669"/>
    <property type="project" value="InterPro"/>
</dbReference>
<organism evidence="1 2">
    <name type="scientific">Paraburkholderia tropica</name>
    <dbReference type="NCBI Taxonomy" id="92647"/>
    <lineage>
        <taxon>Bacteria</taxon>
        <taxon>Pseudomonadati</taxon>
        <taxon>Pseudomonadota</taxon>
        <taxon>Betaproteobacteria</taxon>
        <taxon>Burkholderiales</taxon>
        <taxon>Burkholderiaceae</taxon>
        <taxon>Paraburkholderia</taxon>
    </lineage>
</organism>
<dbReference type="SUPFAM" id="SSF56214">
    <property type="entry name" value="4'-phosphopantetheinyl transferase"/>
    <property type="match status" value="1"/>
</dbReference>
<protein>
    <recommendedName>
        <fullName evidence="3">4'-phosphopantetheinyl transferase</fullName>
    </recommendedName>
</protein>
<dbReference type="InterPro" id="IPR037143">
    <property type="entry name" value="4-PPantetheinyl_Trfase_dom_sf"/>
</dbReference>
<dbReference type="Gene3D" id="3.90.470.20">
    <property type="entry name" value="4'-phosphopantetheinyl transferase domain"/>
    <property type="match status" value="1"/>
</dbReference>
<proteinExistence type="predicted"/>
<comment type="caution">
    <text evidence="1">The sequence shown here is derived from an EMBL/GenBank/DDBJ whole genome shotgun (WGS) entry which is preliminary data.</text>
</comment>
<dbReference type="AlphaFoldDB" id="A0AAQ1GNE2"/>
<accession>A0AAQ1GNE2</accession>